<dbReference type="Pfam" id="PF14025">
    <property type="entry name" value="DUF4241"/>
    <property type="match status" value="1"/>
</dbReference>
<dbReference type="RefSeq" id="WP_113744129.1">
    <property type="nucleotide sequence ID" value="NZ_UAPU01000007.1"/>
</dbReference>
<evidence type="ECO:0008006" key="3">
    <source>
        <dbReference type="Google" id="ProtNLM"/>
    </source>
</evidence>
<name>A0A2X0VB29_9GAMM</name>
<gene>
    <name evidence="1" type="ORF">NCTC13093_01413</name>
</gene>
<evidence type="ECO:0000313" key="1">
    <source>
        <dbReference type="EMBL" id="SPT70015.1"/>
    </source>
</evidence>
<protein>
    <recommendedName>
        <fullName evidence="3">DUF4241 domain-containing protein</fullName>
    </recommendedName>
</protein>
<organism evidence="1 2">
    <name type="scientific">Anaerobiospirillum thomasii</name>
    <dbReference type="NCBI Taxonomy" id="179995"/>
    <lineage>
        <taxon>Bacteria</taxon>
        <taxon>Pseudomonadati</taxon>
        <taxon>Pseudomonadota</taxon>
        <taxon>Gammaproteobacteria</taxon>
        <taxon>Aeromonadales</taxon>
        <taxon>Succinivibrionaceae</taxon>
        <taxon>Anaerobiospirillum</taxon>
    </lineage>
</organism>
<reference evidence="1 2" key="1">
    <citation type="submission" date="2018-06" db="EMBL/GenBank/DDBJ databases">
        <authorList>
            <consortium name="Pathogen Informatics"/>
            <person name="Doyle S."/>
        </authorList>
    </citation>
    <scope>NUCLEOTIDE SEQUENCE [LARGE SCALE GENOMIC DNA]</scope>
    <source>
        <strain evidence="1 2">NCTC13093</strain>
    </source>
</reference>
<dbReference type="InterPro" id="IPR025335">
    <property type="entry name" value="DUF4241"/>
</dbReference>
<proteinExistence type="predicted"/>
<sequence>MADSEWLAKYETFKVKLRSQTDLESYFISDVIEDIKIDVIDAGSLYLPTGTVIACDPLVNLDTAEPFLQTVEAGTYPVKLCVVPSEKYGDRYACIKIEISQEKPVVYELAMTGSEQLDEEPSQGEYFGFGVDAGMGCIADIQTQKAFKAYWDRRLEEDSDIDPYNDLFEDLLEQNVKENPKYQSRYGDWLNWTVPDSSFNLIMCSSGWGDGCYPVYFGYDGNGKVCGIYVSFIDIKESYS</sequence>
<dbReference type="AlphaFoldDB" id="A0A2X0VB29"/>
<dbReference type="OrthoDB" id="9789980at2"/>
<dbReference type="Proteomes" id="UP000250086">
    <property type="component" value="Unassembled WGS sequence"/>
</dbReference>
<evidence type="ECO:0000313" key="2">
    <source>
        <dbReference type="Proteomes" id="UP000250086"/>
    </source>
</evidence>
<dbReference type="EMBL" id="UAPV01000001">
    <property type="protein sequence ID" value="SPT70015.1"/>
    <property type="molecule type" value="Genomic_DNA"/>
</dbReference>
<keyword evidence="2" id="KW-1185">Reference proteome</keyword>
<accession>A0A2X0VB29</accession>